<reference evidence="3" key="1">
    <citation type="submission" date="2016-11" db="UniProtKB">
        <authorList>
            <consortium name="WormBaseParasite"/>
        </authorList>
    </citation>
    <scope>IDENTIFICATION</scope>
</reference>
<dbReference type="Proteomes" id="UP000095283">
    <property type="component" value="Unplaced"/>
</dbReference>
<evidence type="ECO:0000313" key="3">
    <source>
        <dbReference type="WBParaSite" id="Hba_03879"/>
    </source>
</evidence>
<feature type="compositionally biased region" description="Pro residues" evidence="1">
    <location>
        <begin position="225"/>
        <end position="235"/>
    </location>
</feature>
<dbReference type="WBParaSite" id="Hba_03879">
    <property type="protein sequence ID" value="Hba_03879"/>
    <property type="gene ID" value="Hba_03879"/>
</dbReference>
<protein>
    <submittedName>
        <fullName evidence="3">Polyhomeotic-like protein 2</fullName>
    </submittedName>
</protein>
<proteinExistence type="predicted"/>
<evidence type="ECO:0000256" key="1">
    <source>
        <dbReference type="SAM" id="MobiDB-lite"/>
    </source>
</evidence>
<feature type="region of interest" description="Disordered" evidence="1">
    <location>
        <begin position="200"/>
        <end position="259"/>
    </location>
</feature>
<feature type="compositionally biased region" description="Polar residues" evidence="1">
    <location>
        <begin position="205"/>
        <end position="216"/>
    </location>
</feature>
<feature type="compositionally biased region" description="Pro residues" evidence="1">
    <location>
        <begin position="243"/>
        <end position="259"/>
    </location>
</feature>
<evidence type="ECO:0000313" key="2">
    <source>
        <dbReference type="Proteomes" id="UP000095283"/>
    </source>
</evidence>
<feature type="region of interest" description="Disordered" evidence="1">
    <location>
        <begin position="106"/>
        <end position="128"/>
    </location>
</feature>
<dbReference type="AlphaFoldDB" id="A0A1I7WFX2"/>
<keyword evidence="2" id="KW-1185">Reference proteome</keyword>
<name>A0A1I7WFX2_HETBA</name>
<accession>A0A1I7WFX2</accession>
<sequence length="259" mass="26402">MLKLCSAEAMPSGWTTQHDKELIAVCDQHGIDNISANILQKPAFQKIRQQQQMRALMQQTMLSQMSDLPLAAAMLQSAMFMPQLMGNNAAAAQLLTSLFAMAGASGSGTNARNSSTGGSGSAASGQGATSTTILPSSACASNSESDILNLTKKAMILKVEVTTSQSPVASSSTQQSQLAQSGTLSQLGLNELLILASLPPGKESSMPSVSAASTIDSTPSSAKPSAPPTPKPSTPKPISAAPTPAPATPATPKPTPSPK</sequence>
<organism evidence="2 3">
    <name type="scientific">Heterorhabditis bacteriophora</name>
    <name type="common">Entomopathogenic nematode worm</name>
    <dbReference type="NCBI Taxonomy" id="37862"/>
    <lineage>
        <taxon>Eukaryota</taxon>
        <taxon>Metazoa</taxon>
        <taxon>Ecdysozoa</taxon>
        <taxon>Nematoda</taxon>
        <taxon>Chromadorea</taxon>
        <taxon>Rhabditida</taxon>
        <taxon>Rhabditina</taxon>
        <taxon>Rhabditomorpha</taxon>
        <taxon>Strongyloidea</taxon>
        <taxon>Heterorhabditidae</taxon>
        <taxon>Heterorhabditis</taxon>
    </lineage>
</organism>